<dbReference type="SUPFAM" id="SSF52540">
    <property type="entry name" value="P-loop containing nucleoside triphosphate hydrolases"/>
    <property type="match status" value="1"/>
</dbReference>
<dbReference type="PANTHER" id="PTHR30258:SF2">
    <property type="entry name" value="COMG OPERON PROTEIN 1"/>
    <property type="match status" value="1"/>
</dbReference>
<proteinExistence type="inferred from homology"/>
<dbReference type="Proteomes" id="UP001161094">
    <property type="component" value="Unassembled WGS sequence"/>
</dbReference>
<accession>A0AA42S6M2</accession>
<comment type="caution">
    <text evidence="5">The sequence shown here is derived from an EMBL/GenBank/DDBJ whole genome shotgun (WGS) entry which is preliminary data.</text>
</comment>
<protein>
    <submittedName>
        <fullName evidence="5">ATPase, T2SS/T4P/T4SS family</fullName>
    </submittedName>
</protein>
<gene>
    <name evidence="5" type="ORF">N5D93_22965</name>
</gene>
<dbReference type="Gene3D" id="3.40.50.300">
    <property type="entry name" value="P-loop containing nucleotide triphosphate hydrolases"/>
    <property type="match status" value="1"/>
</dbReference>
<dbReference type="InterPro" id="IPR027417">
    <property type="entry name" value="P-loop_NTPase"/>
</dbReference>
<dbReference type="RefSeq" id="WP_279996649.1">
    <property type="nucleotide sequence ID" value="NZ_JAOCDZ010000018.1"/>
</dbReference>
<dbReference type="AlphaFoldDB" id="A0AA42S6M2"/>
<organism evidence="5 6">
    <name type="scientific">Achromobacter spanius</name>
    <dbReference type="NCBI Taxonomy" id="217203"/>
    <lineage>
        <taxon>Bacteria</taxon>
        <taxon>Pseudomonadati</taxon>
        <taxon>Pseudomonadota</taxon>
        <taxon>Betaproteobacteria</taxon>
        <taxon>Burkholderiales</taxon>
        <taxon>Alcaligenaceae</taxon>
        <taxon>Achromobacter</taxon>
    </lineage>
</organism>
<dbReference type="EMBL" id="JAOCDZ010000018">
    <property type="protein sequence ID" value="MDH0738698.1"/>
    <property type="molecule type" value="Genomic_DNA"/>
</dbReference>
<dbReference type="Pfam" id="PF00437">
    <property type="entry name" value="T2SSE"/>
    <property type="match status" value="1"/>
</dbReference>
<evidence type="ECO:0000256" key="3">
    <source>
        <dbReference type="ARBA" id="ARBA00022840"/>
    </source>
</evidence>
<dbReference type="GO" id="GO:0005886">
    <property type="term" value="C:plasma membrane"/>
    <property type="evidence" value="ECO:0007669"/>
    <property type="project" value="TreeGrafter"/>
</dbReference>
<evidence type="ECO:0000256" key="1">
    <source>
        <dbReference type="ARBA" id="ARBA00006611"/>
    </source>
</evidence>
<dbReference type="InterPro" id="IPR001482">
    <property type="entry name" value="T2SS/T4SS_dom"/>
</dbReference>
<dbReference type="GO" id="GO:0016887">
    <property type="term" value="F:ATP hydrolysis activity"/>
    <property type="evidence" value="ECO:0007669"/>
    <property type="project" value="TreeGrafter"/>
</dbReference>
<sequence length="542" mass="61068">MSRLGRQRDQFIYMGPEDKPAADFLNELFRRAALEGMTDIQLRFVHGAMRPLEVADSGVRRISWLEPEYEGDLVKHVEEKLRARASMDLSEQFIPMDGAIHLRYPEDGLKLSLRASFLHTIVGSTAVFRLAREQAQRLAYRDIYMPLAVRRVIDQALAVRAGTVVVSGPMGSGKTTQLMAYMVELRDRGENVKTAEEPVEIPTLGIDQCELVPGKVTYPMLARAFLRQRAHRIMIGETRDEETAEALGRNANTGCQLWTTTHSDTSALVIERLLELKMPRDLIAKTLRLIIAPRLVRTIPAEATVEWVVPNESSKAWLKAVGAYHPDDKFPVIVSDHDLSETKMPIFEVIQIDDRVRRVILAGGDAKELYEAASYQPQFETLAEAGVRLAREGKTTLSAIQSLLNPALWPTFERQRLDKRLIASGVITPAQAYQAVESMARAAIEEHRVLELWEALISTGAATRLQVIECLGRTKEAVDLLGYFIDNGILAEQPVEHVIEEWKRGERRQSLFAMCIEQGLLSNEQIQDEAFLHYRRAGISHN</sequence>
<name>A0AA42S6M2_9BURK</name>
<feature type="domain" description="Bacterial type II secretion system protein E" evidence="4">
    <location>
        <begin position="18"/>
        <end position="399"/>
    </location>
</feature>
<dbReference type="Gene3D" id="3.30.450.90">
    <property type="match status" value="1"/>
</dbReference>
<dbReference type="PANTHER" id="PTHR30258">
    <property type="entry name" value="TYPE II SECRETION SYSTEM PROTEIN GSPE-RELATED"/>
    <property type="match status" value="1"/>
</dbReference>
<dbReference type="GO" id="GO:0005524">
    <property type="term" value="F:ATP binding"/>
    <property type="evidence" value="ECO:0007669"/>
    <property type="project" value="UniProtKB-KW"/>
</dbReference>
<evidence type="ECO:0000313" key="6">
    <source>
        <dbReference type="Proteomes" id="UP001161094"/>
    </source>
</evidence>
<evidence type="ECO:0000313" key="5">
    <source>
        <dbReference type="EMBL" id="MDH0738698.1"/>
    </source>
</evidence>
<keyword evidence="3" id="KW-0067">ATP-binding</keyword>
<evidence type="ECO:0000259" key="4">
    <source>
        <dbReference type="Pfam" id="PF00437"/>
    </source>
</evidence>
<comment type="similarity">
    <text evidence="1">Belongs to the GSP E family.</text>
</comment>
<evidence type="ECO:0000256" key="2">
    <source>
        <dbReference type="ARBA" id="ARBA00022741"/>
    </source>
</evidence>
<keyword evidence="2" id="KW-0547">Nucleotide-binding</keyword>
<reference evidence="5" key="1">
    <citation type="submission" date="2022-09" db="EMBL/GenBank/DDBJ databases">
        <title>Intensive care unit water sources are persistently colonized with multi-drug resistant bacteria and are the site of extensive horizontal gene transfer of antibiotic resistance genes.</title>
        <authorList>
            <person name="Diorio-Toth L."/>
        </authorList>
    </citation>
    <scope>NUCLEOTIDE SEQUENCE</scope>
    <source>
        <strain evidence="5">GD03843</strain>
    </source>
</reference>